<dbReference type="Proteomes" id="UP000664277">
    <property type="component" value="Unassembled WGS sequence"/>
</dbReference>
<evidence type="ECO:0000256" key="1">
    <source>
        <dbReference type="ARBA" id="ARBA00001917"/>
    </source>
</evidence>
<dbReference type="EMBL" id="JAFLCK010000001">
    <property type="protein sequence ID" value="MBN8659036.1"/>
    <property type="molecule type" value="Genomic_DNA"/>
</dbReference>
<feature type="domain" description="NADH:flavin oxidoreductase/NADH oxidase N-terminal" evidence="7">
    <location>
        <begin position="25"/>
        <end position="367"/>
    </location>
</feature>
<proteinExistence type="predicted"/>
<dbReference type="GO" id="GO:0003959">
    <property type="term" value="F:NADPH dehydrogenase activity"/>
    <property type="evidence" value="ECO:0007669"/>
    <property type="project" value="InterPro"/>
</dbReference>
<comment type="caution">
    <text evidence="8">The sequence shown here is derived from an EMBL/GenBank/DDBJ whole genome shotgun (WGS) entry which is preliminary data.</text>
</comment>
<dbReference type="PANTHER" id="PTHR43303">
    <property type="entry name" value="NADPH DEHYDROGENASE C23G7.10C-RELATED"/>
    <property type="match status" value="1"/>
</dbReference>
<dbReference type="Gene3D" id="3.20.20.70">
    <property type="entry name" value="Aldolase class I"/>
    <property type="match status" value="1"/>
</dbReference>
<keyword evidence="4" id="KW-0521">NADP</keyword>
<evidence type="ECO:0000313" key="9">
    <source>
        <dbReference type="Proteomes" id="UP000664277"/>
    </source>
</evidence>
<organism evidence="8 9">
    <name type="scientific">Candidatus Obscuribacter phosphatis</name>
    <dbReference type="NCBI Taxonomy" id="1906157"/>
    <lineage>
        <taxon>Bacteria</taxon>
        <taxon>Bacillati</taxon>
        <taxon>Candidatus Melainabacteria</taxon>
        <taxon>Candidatus Obscuribacterales</taxon>
        <taxon>Candidatus Obscuribacteraceae</taxon>
        <taxon>Candidatus Obscuribacter</taxon>
    </lineage>
</organism>
<dbReference type="Pfam" id="PF00724">
    <property type="entry name" value="Oxidored_FMN"/>
    <property type="match status" value="1"/>
</dbReference>
<dbReference type="InterPro" id="IPR013785">
    <property type="entry name" value="Aldolase_TIM"/>
</dbReference>
<name>A0A8J7PAN8_9BACT</name>
<sequence>MSNFSQNQGQTLTATSEADRKHLGLFSELKIKDITLRNRIAVSPMCQYNSIDGLANDWHLVHLGSRAIGGAALVITEAAAVEAIGRICPDDLGIWSDDQIAPLKKITTFIESFGAVPGIQIAHAGRKASTRNPWKDGGSRHEKQNVPESDGGWQPVGPSALPFSDNSITPRELSIAEIEAIQDKFAQAAERAYKAGFKWLEVHAAHGYLLHSFYSPLSNKRTDKYGGSLENRMRNALETIDKVRKVWPQNLPLTVRISASDWVDGGWSVDDSVILAAEMKKRGVDLIDCSSAFVRAGDRYQYGPGWQVPLAKAVKEQAQILTGAVGMITEAQQADQIIKNGEADLVFLAREMIRDPYWPYHAAQELHMDKAEAKKILPINYSYAI</sequence>
<evidence type="ECO:0000256" key="6">
    <source>
        <dbReference type="SAM" id="MobiDB-lite"/>
    </source>
</evidence>
<evidence type="ECO:0000259" key="7">
    <source>
        <dbReference type="Pfam" id="PF00724"/>
    </source>
</evidence>
<evidence type="ECO:0000256" key="5">
    <source>
        <dbReference type="ARBA" id="ARBA00023002"/>
    </source>
</evidence>
<evidence type="ECO:0000313" key="8">
    <source>
        <dbReference type="EMBL" id="MBN8659036.1"/>
    </source>
</evidence>
<dbReference type="InterPro" id="IPR001155">
    <property type="entry name" value="OxRdtase_FMN_N"/>
</dbReference>
<evidence type="ECO:0000256" key="3">
    <source>
        <dbReference type="ARBA" id="ARBA00022643"/>
    </source>
</evidence>
<accession>A0A8J7PAN8</accession>
<gene>
    <name evidence="8" type="ORF">J0M35_01635</name>
</gene>
<dbReference type="GO" id="GO:0010181">
    <property type="term" value="F:FMN binding"/>
    <property type="evidence" value="ECO:0007669"/>
    <property type="project" value="InterPro"/>
</dbReference>
<protein>
    <submittedName>
        <fullName evidence="8">NADH:flavin oxidoreductase/NADH oxidase</fullName>
    </submittedName>
</protein>
<dbReference type="PANTHER" id="PTHR43303:SF4">
    <property type="entry name" value="NADPH DEHYDROGENASE C23G7.10C-RELATED"/>
    <property type="match status" value="1"/>
</dbReference>
<reference evidence="8" key="1">
    <citation type="submission" date="2021-02" db="EMBL/GenBank/DDBJ databases">
        <title>Genome-Resolved Metagenomics of a Microbial Community Performing Photosynthetic Biological Nutrient Removal.</title>
        <authorList>
            <person name="Mcdaniel E.A."/>
        </authorList>
    </citation>
    <scope>NUCLEOTIDE SEQUENCE</scope>
    <source>
        <strain evidence="8">UWPOB_OBS1</strain>
    </source>
</reference>
<keyword evidence="3" id="KW-0288">FMN</keyword>
<evidence type="ECO:0000256" key="4">
    <source>
        <dbReference type="ARBA" id="ARBA00022857"/>
    </source>
</evidence>
<dbReference type="SUPFAM" id="SSF51395">
    <property type="entry name" value="FMN-linked oxidoreductases"/>
    <property type="match status" value="1"/>
</dbReference>
<dbReference type="GO" id="GO:0050661">
    <property type="term" value="F:NADP binding"/>
    <property type="evidence" value="ECO:0007669"/>
    <property type="project" value="InterPro"/>
</dbReference>
<comment type="cofactor">
    <cofactor evidence="1">
        <name>FMN</name>
        <dbReference type="ChEBI" id="CHEBI:58210"/>
    </cofactor>
</comment>
<evidence type="ECO:0000256" key="2">
    <source>
        <dbReference type="ARBA" id="ARBA00022630"/>
    </source>
</evidence>
<keyword evidence="2" id="KW-0285">Flavoprotein</keyword>
<dbReference type="AlphaFoldDB" id="A0A8J7PAN8"/>
<feature type="region of interest" description="Disordered" evidence="6">
    <location>
        <begin position="124"/>
        <end position="161"/>
    </location>
</feature>
<dbReference type="CDD" id="cd02932">
    <property type="entry name" value="OYE_YqiM_FMN"/>
    <property type="match status" value="1"/>
</dbReference>
<dbReference type="InterPro" id="IPR044152">
    <property type="entry name" value="YqjM-like"/>
</dbReference>
<keyword evidence="5" id="KW-0560">Oxidoreductase</keyword>
<feature type="compositionally biased region" description="Basic and acidic residues" evidence="6">
    <location>
        <begin position="133"/>
        <end position="145"/>
    </location>
</feature>